<proteinExistence type="predicted"/>
<protein>
    <submittedName>
        <fullName evidence="2">Uncharacterized protein LOC100372927</fullName>
    </submittedName>
</protein>
<name>A0ABM0MGL6_SACKO</name>
<dbReference type="Proteomes" id="UP000694865">
    <property type="component" value="Unplaced"/>
</dbReference>
<sequence>MAVYTGLKSSSIKYLALFEGLEKPTKKYRDIDEVDTRTPELSIQKWCFDIQAEKKNLMKCDDAALKFLYMQAKSDIKCGKLKPSEEQKAQLEEYCDPEFPVPMQYIKLCQTLDNYTSAIVRDCTLHKEFLAKSITIPAGTAVNVAVTRRGLMLEVHNRQCVVSWRKVKGIYTGYFETNSSSWTRAEEDVYITYEIYSVSNNNFTQLHIKSKQAPYLLAVTLEMIRILQEELDGPPFQTSDIQVEADKGEIVAWNNVMFTTKSTALEGHIAGRFVDMSA</sequence>
<evidence type="ECO:0000313" key="1">
    <source>
        <dbReference type="Proteomes" id="UP000694865"/>
    </source>
</evidence>
<organism evidence="1 2">
    <name type="scientific">Saccoglossus kowalevskii</name>
    <name type="common">Acorn worm</name>
    <dbReference type="NCBI Taxonomy" id="10224"/>
    <lineage>
        <taxon>Eukaryota</taxon>
        <taxon>Metazoa</taxon>
        <taxon>Hemichordata</taxon>
        <taxon>Enteropneusta</taxon>
        <taxon>Harrimaniidae</taxon>
        <taxon>Saccoglossus</taxon>
    </lineage>
</organism>
<dbReference type="GeneID" id="100372927"/>
<keyword evidence="1" id="KW-1185">Reference proteome</keyword>
<dbReference type="Gene3D" id="1.20.80.60">
    <property type="match status" value="1"/>
</dbReference>
<reference evidence="2" key="1">
    <citation type="submission" date="2025-08" db="UniProtKB">
        <authorList>
            <consortium name="RefSeq"/>
        </authorList>
    </citation>
    <scope>IDENTIFICATION</scope>
    <source>
        <tissue evidence="2">Testes</tissue>
    </source>
</reference>
<evidence type="ECO:0000313" key="2">
    <source>
        <dbReference type="RefSeq" id="XP_006819157.1"/>
    </source>
</evidence>
<dbReference type="RefSeq" id="XP_006819157.1">
    <property type="nucleotide sequence ID" value="XM_006819094.1"/>
</dbReference>
<gene>
    <name evidence="2" type="primary">LOC100372927</name>
</gene>
<accession>A0ABM0MGL6</accession>